<sequence length="293" mass="31800">MATSVAASASTNLALGSVSTRSRPPRRRRRGAASLVPGGTRDDDEAHRHRRWRVAPDVDGAASPGADPSIERPRPNAPSDALERLLATRFATLGDAIRAPPDDRAAIERCVDSLERANPTRAPATSPAQTGEWTLRYTTSVGTMASVATWETVAGAVTDVSQRVDIANERDAVMMVRNDVTVELRSRSDLTPLPLPLPPLTFLGLSDDDALTLRIAQRFECKTLGGGRLSTKLLVSDVEASVRGVGENRVKSLGSFRQPGVELQPAKSQLVTYLDDRWRIVRDDASVSVYRRR</sequence>
<dbReference type="InterPro" id="IPR039633">
    <property type="entry name" value="PAP"/>
</dbReference>
<dbReference type="GO" id="GO:0009536">
    <property type="term" value="C:plastid"/>
    <property type="evidence" value="ECO:0007669"/>
    <property type="project" value="UniProtKB-SubCell"/>
</dbReference>
<evidence type="ECO:0000313" key="5">
    <source>
        <dbReference type="EMBL" id="ACO65329.1"/>
    </source>
</evidence>
<dbReference type="InParanoid" id="C1EB64"/>
<dbReference type="Pfam" id="PF04755">
    <property type="entry name" value="PAP_fibrillin"/>
    <property type="match status" value="1"/>
</dbReference>
<accession>C1EB64</accession>
<gene>
    <name evidence="5" type="ORF">MICPUN_60320</name>
</gene>
<keyword evidence="6" id="KW-1185">Reference proteome</keyword>
<evidence type="ECO:0000313" key="6">
    <source>
        <dbReference type="Proteomes" id="UP000002009"/>
    </source>
</evidence>
<dbReference type="KEGG" id="mis:MICPUN_60320"/>
<evidence type="ECO:0000256" key="2">
    <source>
        <dbReference type="ARBA" id="ARBA00022640"/>
    </source>
</evidence>
<dbReference type="RefSeq" id="XP_002504071.1">
    <property type="nucleotide sequence ID" value="XM_002504025.1"/>
</dbReference>
<organism evidence="5 6">
    <name type="scientific">Micromonas commoda (strain RCC299 / NOUM17 / CCMP2709)</name>
    <name type="common">Picoplanktonic green alga</name>
    <dbReference type="NCBI Taxonomy" id="296587"/>
    <lineage>
        <taxon>Eukaryota</taxon>
        <taxon>Viridiplantae</taxon>
        <taxon>Chlorophyta</taxon>
        <taxon>Mamiellophyceae</taxon>
        <taxon>Mamiellales</taxon>
        <taxon>Mamiellaceae</taxon>
        <taxon>Micromonas</taxon>
    </lineage>
</organism>
<evidence type="ECO:0000256" key="1">
    <source>
        <dbReference type="ARBA" id="ARBA00004474"/>
    </source>
</evidence>
<feature type="region of interest" description="Disordered" evidence="3">
    <location>
        <begin position="1"/>
        <end position="77"/>
    </location>
</feature>
<dbReference type="PANTHER" id="PTHR31906">
    <property type="entry name" value="PLASTID-LIPID-ASSOCIATED PROTEIN 4, CHLOROPLASTIC-RELATED"/>
    <property type="match status" value="1"/>
</dbReference>
<feature type="domain" description="Plastid lipid-associated protein/fibrillin conserved" evidence="4">
    <location>
        <begin position="90"/>
        <end position="285"/>
    </location>
</feature>
<dbReference type="EMBL" id="CP001328">
    <property type="protein sequence ID" value="ACO65329.1"/>
    <property type="molecule type" value="Genomic_DNA"/>
</dbReference>
<dbReference type="InterPro" id="IPR006843">
    <property type="entry name" value="PAP/fibrillin_dom"/>
</dbReference>
<dbReference type="Proteomes" id="UP000002009">
    <property type="component" value="Chromosome 7"/>
</dbReference>
<comment type="subcellular location">
    <subcellularLocation>
        <location evidence="1">Plastid</location>
    </subcellularLocation>
</comment>
<dbReference type="OMA" id="SVATWET"/>
<name>C1EB64_MICCC</name>
<keyword evidence="2" id="KW-0934">Plastid</keyword>
<dbReference type="GeneID" id="8245361"/>
<dbReference type="AlphaFoldDB" id="C1EB64"/>
<evidence type="ECO:0000256" key="3">
    <source>
        <dbReference type="SAM" id="MobiDB-lite"/>
    </source>
</evidence>
<evidence type="ECO:0000259" key="4">
    <source>
        <dbReference type="Pfam" id="PF04755"/>
    </source>
</evidence>
<reference evidence="5 6" key="1">
    <citation type="journal article" date="2009" name="Science">
        <title>Green evolution and dynamic adaptations revealed by genomes of the marine picoeukaryotes Micromonas.</title>
        <authorList>
            <person name="Worden A.Z."/>
            <person name="Lee J.H."/>
            <person name="Mock T."/>
            <person name="Rouze P."/>
            <person name="Simmons M.P."/>
            <person name="Aerts A.L."/>
            <person name="Allen A.E."/>
            <person name="Cuvelier M.L."/>
            <person name="Derelle E."/>
            <person name="Everett M.V."/>
            <person name="Foulon E."/>
            <person name="Grimwood J."/>
            <person name="Gundlach H."/>
            <person name="Henrissat B."/>
            <person name="Napoli C."/>
            <person name="McDonald S.M."/>
            <person name="Parker M.S."/>
            <person name="Rombauts S."/>
            <person name="Salamov A."/>
            <person name="Von Dassow P."/>
            <person name="Badger J.H."/>
            <person name="Coutinho P.M."/>
            <person name="Demir E."/>
            <person name="Dubchak I."/>
            <person name="Gentemann C."/>
            <person name="Eikrem W."/>
            <person name="Gready J.E."/>
            <person name="John U."/>
            <person name="Lanier W."/>
            <person name="Lindquist E.A."/>
            <person name="Lucas S."/>
            <person name="Mayer K.F."/>
            <person name="Moreau H."/>
            <person name="Not F."/>
            <person name="Otillar R."/>
            <person name="Panaud O."/>
            <person name="Pangilinan J."/>
            <person name="Paulsen I."/>
            <person name="Piegu B."/>
            <person name="Poliakov A."/>
            <person name="Robbens S."/>
            <person name="Schmutz J."/>
            <person name="Toulza E."/>
            <person name="Wyss T."/>
            <person name="Zelensky A."/>
            <person name="Zhou K."/>
            <person name="Armbrust E.V."/>
            <person name="Bhattacharya D."/>
            <person name="Goodenough U.W."/>
            <person name="Van de Peer Y."/>
            <person name="Grigoriev I.V."/>
        </authorList>
    </citation>
    <scope>NUCLEOTIDE SEQUENCE [LARGE SCALE GENOMIC DNA]</scope>
    <source>
        <strain evidence="6">RCC299 / NOUM17</strain>
    </source>
</reference>
<proteinExistence type="predicted"/>
<feature type="compositionally biased region" description="Polar residues" evidence="3">
    <location>
        <begin position="1"/>
        <end position="20"/>
    </location>
</feature>
<protein>
    <recommendedName>
        <fullName evidence="4">Plastid lipid-associated protein/fibrillin conserved domain-containing protein</fullName>
    </recommendedName>
</protein>